<dbReference type="Proteomes" id="UP000676336">
    <property type="component" value="Unassembled WGS sequence"/>
</dbReference>
<accession>A0A8S2VIT6</accession>
<evidence type="ECO:0000256" key="1">
    <source>
        <dbReference type="SAM" id="MobiDB-lite"/>
    </source>
</evidence>
<dbReference type="AlphaFoldDB" id="A0A8S2VIT6"/>
<gene>
    <name evidence="2" type="ORF">SMN809_LOCUS30502</name>
</gene>
<feature type="region of interest" description="Disordered" evidence="1">
    <location>
        <begin position="47"/>
        <end position="91"/>
    </location>
</feature>
<comment type="caution">
    <text evidence="2">The sequence shown here is derived from an EMBL/GenBank/DDBJ whole genome shotgun (WGS) entry which is preliminary data.</text>
</comment>
<proteinExistence type="predicted"/>
<feature type="non-terminal residue" evidence="2">
    <location>
        <position position="1"/>
    </location>
</feature>
<feature type="region of interest" description="Disordered" evidence="1">
    <location>
        <begin position="1"/>
        <end position="35"/>
    </location>
</feature>
<organism evidence="2 3">
    <name type="scientific">Rotaria magnacalcarata</name>
    <dbReference type="NCBI Taxonomy" id="392030"/>
    <lineage>
        <taxon>Eukaryota</taxon>
        <taxon>Metazoa</taxon>
        <taxon>Spiralia</taxon>
        <taxon>Gnathifera</taxon>
        <taxon>Rotifera</taxon>
        <taxon>Eurotatoria</taxon>
        <taxon>Bdelloidea</taxon>
        <taxon>Philodinida</taxon>
        <taxon>Philodinidae</taxon>
        <taxon>Rotaria</taxon>
    </lineage>
</organism>
<feature type="compositionally biased region" description="Basic and acidic residues" evidence="1">
    <location>
        <begin position="47"/>
        <end position="57"/>
    </location>
</feature>
<feature type="non-terminal residue" evidence="2">
    <location>
        <position position="91"/>
    </location>
</feature>
<name>A0A8S2VIT6_9BILA</name>
<reference evidence="2" key="1">
    <citation type="submission" date="2021-02" db="EMBL/GenBank/DDBJ databases">
        <authorList>
            <person name="Nowell W R."/>
        </authorList>
    </citation>
    <scope>NUCLEOTIDE SEQUENCE</scope>
</reference>
<evidence type="ECO:0000313" key="2">
    <source>
        <dbReference type="EMBL" id="CAF4402288.1"/>
    </source>
</evidence>
<feature type="compositionally biased region" description="Polar residues" evidence="1">
    <location>
        <begin position="1"/>
        <end position="25"/>
    </location>
</feature>
<dbReference type="EMBL" id="CAJOBI010057845">
    <property type="protein sequence ID" value="CAF4402288.1"/>
    <property type="molecule type" value="Genomic_DNA"/>
</dbReference>
<evidence type="ECO:0000313" key="3">
    <source>
        <dbReference type="Proteomes" id="UP000676336"/>
    </source>
</evidence>
<protein>
    <submittedName>
        <fullName evidence="2">Uncharacterized protein</fullName>
    </submittedName>
</protein>
<sequence>TPNDIIDFDNSTIDHTQVISSQQPNTEHEESGSPIDLILSQANQHETNNELVEHELSRSQNQDEFIDHIPSPSSPIHEQDQHTHRLSSLSM</sequence>